<sequence>MASHLSGEVSKVSQEGTNAEGEGLRGEDSEVPDVDVSPEGTPSGSSVSQAELFLLVHTKHPGKAKTVARSFHLSPAEMHSSSKDRNDFPVCAEIHSRALGCKLSKCFRIFSVDMSCFEAVVMKMMTCEKKKKNLWDLRYVLKPTAALVDPG</sequence>
<feature type="region of interest" description="Disordered" evidence="1">
    <location>
        <begin position="1"/>
        <end position="46"/>
    </location>
</feature>
<reference evidence="2 3" key="1">
    <citation type="journal article" date="2023" name="Sci. Data">
        <title>Genome assembly of the Korean intertidal mud-creeper Batillaria attramentaria.</title>
        <authorList>
            <person name="Patra A.K."/>
            <person name="Ho P.T."/>
            <person name="Jun S."/>
            <person name="Lee S.J."/>
            <person name="Kim Y."/>
            <person name="Won Y.J."/>
        </authorList>
    </citation>
    <scope>NUCLEOTIDE SEQUENCE [LARGE SCALE GENOMIC DNA]</scope>
    <source>
        <strain evidence="2">Wonlab-2016</strain>
    </source>
</reference>
<dbReference type="EMBL" id="JACVVK020000069">
    <property type="protein sequence ID" value="KAK7496141.1"/>
    <property type="molecule type" value="Genomic_DNA"/>
</dbReference>
<dbReference type="Proteomes" id="UP001519460">
    <property type="component" value="Unassembled WGS sequence"/>
</dbReference>
<evidence type="ECO:0000313" key="2">
    <source>
        <dbReference type="EMBL" id="KAK7496141.1"/>
    </source>
</evidence>
<gene>
    <name evidence="2" type="ORF">BaRGS_00012551</name>
</gene>
<proteinExistence type="predicted"/>
<name>A0ABD0LA22_9CAEN</name>
<protein>
    <submittedName>
        <fullName evidence="2">Uncharacterized protein</fullName>
    </submittedName>
</protein>
<accession>A0ABD0LA22</accession>
<dbReference type="AlphaFoldDB" id="A0ABD0LA22"/>
<keyword evidence="3" id="KW-1185">Reference proteome</keyword>
<organism evidence="2 3">
    <name type="scientific">Batillaria attramentaria</name>
    <dbReference type="NCBI Taxonomy" id="370345"/>
    <lineage>
        <taxon>Eukaryota</taxon>
        <taxon>Metazoa</taxon>
        <taxon>Spiralia</taxon>
        <taxon>Lophotrochozoa</taxon>
        <taxon>Mollusca</taxon>
        <taxon>Gastropoda</taxon>
        <taxon>Caenogastropoda</taxon>
        <taxon>Sorbeoconcha</taxon>
        <taxon>Cerithioidea</taxon>
        <taxon>Batillariidae</taxon>
        <taxon>Batillaria</taxon>
    </lineage>
</organism>
<comment type="caution">
    <text evidence="2">The sequence shown here is derived from an EMBL/GenBank/DDBJ whole genome shotgun (WGS) entry which is preliminary data.</text>
</comment>
<evidence type="ECO:0000313" key="3">
    <source>
        <dbReference type="Proteomes" id="UP001519460"/>
    </source>
</evidence>
<evidence type="ECO:0000256" key="1">
    <source>
        <dbReference type="SAM" id="MobiDB-lite"/>
    </source>
</evidence>